<comment type="caution">
    <text evidence="1">The sequence shown here is derived from an EMBL/GenBank/DDBJ whole genome shotgun (WGS) entry which is preliminary data.</text>
</comment>
<evidence type="ECO:0000313" key="2">
    <source>
        <dbReference type="Proteomes" id="UP001221898"/>
    </source>
</evidence>
<proteinExistence type="predicted"/>
<protein>
    <submittedName>
        <fullName evidence="1">Uncharacterized protein</fullName>
    </submittedName>
</protein>
<name>A0AAD7WNR1_9TELE</name>
<organism evidence="1 2">
    <name type="scientific">Aldrovandia affinis</name>
    <dbReference type="NCBI Taxonomy" id="143900"/>
    <lineage>
        <taxon>Eukaryota</taxon>
        <taxon>Metazoa</taxon>
        <taxon>Chordata</taxon>
        <taxon>Craniata</taxon>
        <taxon>Vertebrata</taxon>
        <taxon>Euteleostomi</taxon>
        <taxon>Actinopterygii</taxon>
        <taxon>Neopterygii</taxon>
        <taxon>Teleostei</taxon>
        <taxon>Notacanthiformes</taxon>
        <taxon>Halosauridae</taxon>
        <taxon>Aldrovandia</taxon>
    </lineage>
</organism>
<keyword evidence="2" id="KW-1185">Reference proteome</keyword>
<dbReference type="EMBL" id="JAINUG010000058">
    <property type="protein sequence ID" value="KAJ8403440.1"/>
    <property type="molecule type" value="Genomic_DNA"/>
</dbReference>
<dbReference type="Proteomes" id="UP001221898">
    <property type="component" value="Unassembled WGS sequence"/>
</dbReference>
<reference evidence="1" key="1">
    <citation type="journal article" date="2023" name="Science">
        <title>Genome structures resolve the early diversification of teleost fishes.</title>
        <authorList>
            <person name="Parey E."/>
            <person name="Louis A."/>
            <person name="Montfort J."/>
            <person name="Bouchez O."/>
            <person name="Roques C."/>
            <person name="Iampietro C."/>
            <person name="Lluch J."/>
            <person name="Castinel A."/>
            <person name="Donnadieu C."/>
            <person name="Desvignes T."/>
            <person name="Floi Bucao C."/>
            <person name="Jouanno E."/>
            <person name="Wen M."/>
            <person name="Mejri S."/>
            <person name="Dirks R."/>
            <person name="Jansen H."/>
            <person name="Henkel C."/>
            <person name="Chen W.J."/>
            <person name="Zahm M."/>
            <person name="Cabau C."/>
            <person name="Klopp C."/>
            <person name="Thompson A.W."/>
            <person name="Robinson-Rechavi M."/>
            <person name="Braasch I."/>
            <person name="Lecointre G."/>
            <person name="Bobe J."/>
            <person name="Postlethwait J.H."/>
            <person name="Berthelot C."/>
            <person name="Roest Crollius H."/>
            <person name="Guiguen Y."/>
        </authorList>
    </citation>
    <scope>NUCLEOTIDE SEQUENCE</scope>
    <source>
        <strain evidence="1">NC1722</strain>
    </source>
</reference>
<sequence>MAKRCFLVEDPPEGDKRMPSKPTLPVGLAWYGSLLKVRPRNVLSPACISSRPFVDTRSCGDGPRFSLDDLPWTPADVLTRVAEGNRRGAFGGDGCGARACSGRGAGWTSPGGGRAPWRKRAQLTTMTSPDRTMHALLLQALQPSWIW</sequence>
<dbReference type="AlphaFoldDB" id="A0AAD7WNR1"/>
<accession>A0AAD7WNR1</accession>
<evidence type="ECO:0000313" key="1">
    <source>
        <dbReference type="EMBL" id="KAJ8403440.1"/>
    </source>
</evidence>
<gene>
    <name evidence="1" type="ORF">AAFF_G00352120</name>
</gene>